<feature type="transmembrane region" description="Helical" evidence="16">
    <location>
        <begin position="71"/>
        <end position="90"/>
    </location>
</feature>
<protein>
    <recommendedName>
        <fullName evidence="4">NADH-ubiquinone oxidoreductase chain 6</fullName>
        <ecNumber evidence="3">7.1.1.2</ecNumber>
    </recommendedName>
    <alternativeName>
        <fullName evidence="14">NADH dehydrogenase subunit 6</fullName>
    </alternativeName>
</protein>
<keyword evidence="5" id="KW-0813">Transport</keyword>
<keyword evidence="11" id="KW-0520">NAD</keyword>
<evidence type="ECO:0000256" key="14">
    <source>
        <dbReference type="ARBA" id="ARBA00031019"/>
    </source>
</evidence>
<keyword evidence="12 17" id="KW-0496">Mitochondrion</keyword>
<evidence type="ECO:0000256" key="8">
    <source>
        <dbReference type="ARBA" id="ARBA00022967"/>
    </source>
</evidence>
<accession>A0A6B9MR48</accession>
<comment type="catalytic activity">
    <reaction evidence="15">
        <text>a ubiquinone + NADH + 5 H(+)(in) = a ubiquinol + NAD(+) + 4 H(+)(out)</text>
        <dbReference type="Rhea" id="RHEA:29091"/>
        <dbReference type="Rhea" id="RHEA-COMP:9565"/>
        <dbReference type="Rhea" id="RHEA-COMP:9566"/>
        <dbReference type="ChEBI" id="CHEBI:15378"/>
        <dbReference type="ChEBI" id="CHEBI:16389"/>
        <dbReference type="ChEBI" id="CHEBI:17976"/>
        <dbReference type="ChEBI" id="CHEBI:57540"/>
        <dbReference type="ChEBI" id="CHEBI:57945"/>
        <dbReference type="EC" id="7.1.1.2"/>
    </reaction>
</comment>
<dbReference type="GO" id="GO:0031966">
    <property type="term" value="C:mitochondrial membrane"/>
    <property type="evidence" value="ECO:0007669"/>
    <property type="project" value="UniProtKB-SubCell"/>
</dbReference>
<evidence type="ECO:0000256" key="15">
    <source>
        <dbReference type="ARBA" id="ARBA00049551"/>
    </source>
</evidence>
<evidence type="ECO:0000256" key="16">
    <source>
        <dbReference type="SAM" id="Phobius"/>
    </source>
</evidence>
<keyword evidence="6" id="KW-0679">Respiratory chain</keyword>
<evidence type="ECO:0000256" key="9">
    <source>
        <dbReference type="ARBA" id="ARBA00022982"/>
    </source>
</evidence>
<keyword evidence="10 16" id="KW-1133">Transmembrane helix</keyword>
<dbReference type="GO" id="GO:0008137">
    <property type="term" value="F:NADH dehydrogenase (ubiquinone) activity"/>
    <property type="evidence" value="ECO:0007669"/>
    <property type="project" value="UniProtKB-EC"/>
</dbReference>
<evidence type="ECO:0000256" key="5">
    <source>
        <dbReference type="ARBA" id="ARBA00022448"/>
    </source>
</evidence>
<organism evidence="17">
    <name type="scientific">Chilocorus bipustulatus</name>
    <dbReference type="NCBI Taxonomy" id="703257"/>
    <lineage>
        <taxon>Eukaryota</taxon>
        <taxon>Metazoa</taxon>
        <taxon>Ecdysozoa</taxon>
        <taxon>Arthropoda</taxon>
        <taxon>Hexapoda</taxon>
        <taxon>Insecta</taxon>
        <taxon>Pterygota</taxon>
        <taxon>Neoptera</taxon>
        <taxon>Endopterygota</taxon>
        <taxon>Coleoptera</taxon>
        <taxon>Polyphaga</taxon>
        <taxon>Cucujiformia</taxon>
        <taxon>Coccinelloidea</taxon>
        <taxon>Coccinellidae</taxon>
        <taxon>Chilocorinae</taxon>
        <taxon>Chilocorini</taxon>
        <taxon>Chilocorus</taxon>
    </lineage>
</organism>
<feature type="transmembrane region" description="Helical" evidence="16">
    <location>
        <begin position="128"/>
        <end position="149"/>
    </location>
</feature>
<dbReference type="PANTHER" id="PTHR11435:SF1">
    <property type="entry name" value="NADH-UBIQUINONE OXIDOREDUCTASE CHAIN 6"/>
    <property type="match status" value="1"/>
</dbReference>
<evidence type="ECO:0000256" key="12">
    <source>
        <dbReference type="ARBA" id="ARBA00023128"/>
    </source>
</evidence>
<gene>
    <name evidence="17" type="primary">nad6</name>
</gene>
<name>A0A6B9MR48_9CUCU</name>
<sequence>MFTLSSMLIFMKHPLSLGITILIQTFLICLNMGFMSMNFWFSYILILVMIGGLLILFIYMTSIASNEKFYFNLKLIIFSLLMIILLTMFIKYNFKFDELMNKNFLTNQINMSQNFYYSMSKFYNLPSIKILIIIILYLLITLIAVVKICSTKNGPLRQMFYENTNSKNKFN</sequence>
<evidence type="ECO:0000256" key="10">
    <source>
        <dbReference type="ARBA" id="ARBA00022989"/>
    </source>
</evidence>
<evidence type="ECO:0000256" key="11">
    <source>
        <dbReference type="ARBA" id="ARBA00023027"/>
    </source>
</evidence>
<dbReference type="InterPro" id="IPR050269">
    <property type="entry name" value="ComplexI_Subunit6"/>
</dbReference>
<evidence type="ECO:0000256" key="13">
    <source>
        <dbReference type="ARBA" id="ARBA00023136"/>
    </source>
</evidence>
<dbReference type="EMBL" id="MN053054">
    <property type="protein sequence ID" value="QHD19762.1"/>
    <property type="molecule type" value="Genomic_DNA"/>
</dbReference>
<comment type="similarity">
    <text evidence="2">Belongs to the complex I subunit 6 family.</text>
</comment>
<evidence type="ECO:0000256" key="3">
    <source>
        <dbReference type="ARBA" id="ARBA00012944"/>
    </source>
</evidence>
<keyword evidence="8" id="KW-1278">Translocase</keyword>
<dbReference type="PANTHER" id="PTHR11435">
    <property type="entry name" value="NADH UBIQUINONE OXIDOREDUCTASE SUBUNIT ND6"/>
    <property type="match status" value="1"/>
</dbReference>
<comment type="subcellular location">
    <subcellularLocation>
        <location evidence="1">Mitochondrion membrane</location>
        <topology evidence="1">Multi-pass membrane protein</topology>
    </subcellularLocation>
</comment>
<evidence type="ECO:0000256" key="2">
    <source>
        <dbReference type="ARBA" id="ARBA00005698"/>
    </source>
</evidence>
<feature type="transmembrane region" description="Helical" evidence="16">
    <location>
        <begin position="15"/>
        <end position="34"/>
    </location>
</feature>
<dbReference type="AlphaFoldDB" id="A0A6B9MR48"/>
<keyword evidence="7 16" id="KW-0812">Transmembrane</keyword>
<evidence type="ECO:0000256" key="1">
    <source>
        <dbReference type="ARBA" id="ARBA00004225"/>
    </source>
</evidence>
<feature type="transmembrane region" description="Helical" evidence="16">
    <location>
        <begin position="40"/>
        <end position="59"/>
    </location>
</feature>
<evidence type="ECO:0000256" key="7">
    <source>
        <dbReference type="ARBA" id="ARBA00022692"/>
    </source>
</evidence>
<dbReference type="EC" id="7.1.1.2" evidence="3"/>
<geneLocation type="mitochondrion" evidence="17"/>
<reference evidence="17" key="1">
    <citation type="journal article" date="2019" name="Int. J. Biol. Macromol.">
        <title>The mitochondrial genomes of ladybird beetles and implications for evolution and phylogeny.</title>
        <authorList>
            <person name="Song N."/>
            <person name="Li X."/>
            <person name="Yin X."/>
            <person name="Li X."/>
            <person name="Xi Y."/>
        </authorList>
    </citation>
    <scope>NUCLEOTIDE SEQUENCE</scope>
</reference>
<evidence type="ECO:0000256" key="4">
    <source>
        <dbReference type="ARBA" id="ARBA00021095"/>
    </source>
</evidence>
<keyword evidence="13 16" id="KW-0472">Membrane</keyword>
<proteinExistence type="inferred from homology"/>
<keyword evidence="9" id="KW-0249">Electron transport</keyword>
<evidence type="ECO:0000313" key="17">
    <source>
        <dbReference type="EMBL" id="QHD19762.1"/>
    </source>
</evidence>
<evidence type="ECO:0000256" key="6">
    <source>
        <dbReference type="ARBA" id="ARBA00022660"/>
    </source>
</evidence>